<sequence length="97" mass="10582">MGMWEPGQRGGNGRPLGVSCIYLSACQTRSSSFGYEVGQHQILACLPACPPRPALPCHAMPCHALPCPHKQRFTKLRHDKILSPPLPLSRVLAPLDD</sequence>
<dbReference type="Proteomes" id="UP000685013">
    <property type="component" value="Chromosome 17"/>
</dbReference>
<gene>
    <name evidence="1" type="ORF">SDJN03_25761</name>
</gene>
<dbReference type="AlphaFoldDB" id="A0AAV6M524"/>
<protein>
    <submittedName>
        <fullName evidence="1">Uncharacterized protein</fullName>
    </submittedName>
</protein>
<accession>A0AAV6M524</accession>
<comment type="caution">
    <text evidence="1">The sequence shown here is derived from an EMBL/GenBank/DDBJ whole genome shotgun (WGS) entry which is preliminary data.</text>
</comment>
<dbReference type="EMBL" id="JAGKQH010000017">
    <property type="protein sequence ID" value="KAG6575122.1"/>
    <property type="molecule type" value="Genomic_DNA"/>
</dbReference>
<name>A0AAV6M524_9ROSI</name>
<evidence type="ECO:0000313" key="2">
    <source>
        <dbReference type="Proteomes" id="UP000685013"/>
    </source>
</evidence>
<proteinExistence type="predicted"/>
<evidence type="ECO:0000313" key="1">
    <source>
        <dbReference type="EMBL" id="KAG6575122.1"/>
    </source>
</evidence>
<keyword evidence="2" id="KW-1185">Reference proteome</keyword>
<organism evidence="1 2">
    <name type="scientific">Cucurbita argyrosperma subsp. sororia</name>
    <dbReference type="NCBI Taxonomy" id="37648"/>
    <lineage>
        <taxon>Eukaryota</taxon>
        <taxon>Viridiplantae</taxon>
        <taxon>Streptophyta</taxon>
        <taxon>Embryophyta</taxon>
        <taxon>Tracheophyta</taxon>
        <taxon>Spermatophyta</taxon>
        <taxon>Magnoliopsida</taxon>
        <taxon>eudicotyledons</taxon>
        <taxon>Gunneridae</taxon>
        <taxon>Pentapetalae</taxon>
        <taxon>rosids</taxon>
        <taxon>fabids</taxon>
        <taxon>Cucurbitales</taxon>
        <taxon>Cucurbitaceae</taxon>
        <taxon>Cucurbiteae</taxon>
        <taxon>Cucurbita</taxon>
    </lineage>
</organism>
<reference evidence="1 2" key="1">
    <citation type="journal article" date="2021" name="Hortic Res">
        <title>The domestication of Cucurbita argyrosperma as revealed by the genome of its wild relative.</title>
        <authorList>
            <person name="Barrera-Redondo J."/>
            <person name="Sanchez-de la Vega G."/>
            <person name="Aguirre-Liguori J.A."/>
            <person name="Castellanos-Morales G."/>
            <person name="Gutierrez-Guerrero Y.T."/>
            <person name="Aguirre-Dugua X."/>
            <person name="Aguirre-Planter E."/>
            <person name="Tenaillon M.I."/>
            <person name="Lira-Saade R."/>
            <person name="Eguiarte L.E."/>
        </authorList>
    </citation>
    <scope>NUCLEOTIDE SEQUENCE [LARGE SCALE GENOMIC DNA]</scope>
    <source>
        <strain evidence="1">JBR-2021</strain>
    </source>
</reference>
<feature type="non-terminal residue" evidence="1">
    <location>
        <position position="1"/>
    </location>
</feature>